<evidence type="ECO:0000313" key="3">
    <source>
        <dbReference type="Proteomes" id="UP000700732"/>
    </source>
</evidence>
<dbReference type="PROSITE" id="PS51257">
    <property type="entry name" value="PROKAR_LIPOPROTEIN"/>
    <property type="match status" value="1"/>
</dbReference>
<proteinExistence type="predicted"/>
<evidence type="ECO:0000313" key="2">
    <source>
        <dbReference type="EMBL" id="MBC3790687.1"/>
    </source>
</evidence>
<protein>
    <submittedName>
        <fullName evidence="2">Uncharacterized protein</fullName>
    </submittedName>
</protein>
<evidence type="ECO:0000256" key="1">
    <source>
        <dbReference type="SAM" id="SignalP"/>
    </source>
</evidence>
<feature type="signal peptide" evidence="1">
    <location>
        <begin position="1"/>
        <end position="23"/>
    </location>
</feature>
<name>A0ABR6W279_9BACT</name>
<keyword evidence="3" id="KW-1185">Reference proteome</keyword>
<dbReference type="EMBL" id="VFIA01000005">
    <property type="protein sequence ID" value="MBC3790687.1"/>
    <property type="molecule type" value="Genomic_DNA"/>
</dbReference>
<dbReference type="Proteomes" id="UP000700732">
    <property type="component" value="Unassembled WGS sequence"/>
</dbReference>
<dbReference type="RefSeq" id="WP_186736507.1">
    <property type="nucleotide sequence ID" value="NZ_VFIA01000005.1"/>
</dbReference>
<reference evidence="2 3" key="1">
    <citation type="submission" date="2019-06" db="EMBL/GenBank/DDBJ databases">
        <title>Spirosoma utsteinense sp. nov. isolated from Antarctic ice-free soils.</title>
        <authorList>
            <person name="Tahon G."/>
        </authorList>
    </citation>
    <scope>NUCLEOTIDE SEQUENCE [LARGE SCALE GENOMIC DNA]</scope>
    <source>
        <strain evidence="2 3">LMG 31447</strain>
    </source>
</reference>
<organism evidence="2 3">
    <name type="scientific">Spirosoma utsteinense</name>
    <dbReference type="NCBI Taxonomy" id="2585773"/>
    <lineage>
        <taxon>Bacteria</taxon>
        <taxon>Pseudomonadati</taxon>
        <taxon>Bacteroidota</taxon>
        <taxon>Cytophagia</taxon>
        <taxon>Cytophagales</taxon>
        <taxon>Cytophagaceae</taxon>
        <taxon>Spirosoma</taxon>
    </lineage>
</organism>
<feature type="chain" id="PRO_5046422187" evidence="1">
    <location>
        <begin position="24"/>
        <end position="137"/>
    </location>
</feature>
<keyword evidence="1" id="KW-0732">Signal</keyword>
<comment type="caution">
    <text evidence="2">The sequence shown here is derived from an EMBL/GenBank/DDBJ whole genome shotgun (WGS) entry which is preliminary data.</text>
</comment>
<gene>
    <name evidence="2" type="ORF">FH603_1177</name>
</gene>
<sequence>MKTSNLIVFGLLLALLASSCSKTISFSSSTIVPAATGQVKIKKDKNRNYGITVDVLNLAEPKMLSPAREAYIVWMEAGRDPVKKLGQIYPSSGLFSKALKGRLNATSIEEPNVVFITAENNTDVQYPSSDVILTTRR</sequence>
<accession>A0ABR6W279</accession>